<keyword evidence="5" id="KW-1185">Reference proteome</keyword>
<dbReference type="CDD" id="cd01043">
    <property type="entry name" value="DPS"/>
    <property type="match status" value="1"/>
</dbReference>
<dbReference type="PROSITE" id="PS00818">
    <property type="entry name" value="DPS_1"/>
    <property type="match status" value="1"/>
</dbReference>
<evidence type="ECO:0000256" key="1">
    <source>
        <dbReference type="ARBA" id="ARBA00009497"/>
    </source>
</evidence>
<feature type="domain" description="Ferritin/DPS" evidence="3">
    <location>
        <begin position="9"/>
        <end position="148"/>
    </location>
</feature>
<dbReference type="PANTHER" id="PTHR42932">
    <property type="entry name" value="GENERAL STRESS PROTEIN 20U"/>
    <property type="match status" value="1"/>
</dbReference>
<dbReference type="InterPro" id="IPR002177">
    <property type="entry name" value="DPS_DNA-bd"/>
</dbReference>
<comment type="similarity">
    <text evidence="1 2">Belongs to the Dps family.</text>
</comment>
<gene>
    <name evidence="4" type="ordered locus">PB2503_00802</name>
</gene>
<dbReference type="GO" id="GO:0016722">
    <property type="term" value="F:oxidoreductase activity, acting on metal ions"/>
    <property type="evidence" value="ECO:0007669"/>
    <property type="project" value="InterPro"/>
</dbReference>
<reference evidence="4 5" key="2">
    <citation type="journal article" date="2011" name="J. Bacteriol.">
        <title>Complete genome sequence of strain HTCC2503T of Parvularcula bermudensis, the type species of the order "Parvularculales" in the class Alphaproteobacteria.</title>
        <authorList>
            <person name="Oh H.M."/>
            <person name="Kang I."/>
            <person name="Vergin K.L."/>
            <person name="Kang D."/>
            <person name="Rhee K.H."/>
            <person name="Giovannoni S.J."/>
            <person name="Cho J.C."/>
        </authorList>
    </citation>
    <scope>NUCLEOTIDE SEQUENCE [LARGE SCALE GENOMIC DNA]</scope>
    <source>
        <strain evidence="5">ATCC BAA-594 / HTCC2503 / KCTC 12087</strain>
    </source>
</reference>
<dbReference type="eggNOG" id="COG0783">
    <property type="taxonomic scope" value="Bacteria"/>
</dbReference>
<dbReference type="Pfam" id="PF00210">
    <property type="entry name" value="Ferritin"/>
    <property type="match status" value="1"/>
</dbReference>
<dbReference type="InterPro" id="IPR009078">
    <property type="entry name" value="Ferritin-like_SF"/>
</dbReference>
<dbReference type="InterPro" id="IPR012347">
    <property type="entry name" value="Ferritin-like"/>
</dbReference>
<keyword evidence="4" id="KW-0238">DNA-binding</keyword>
<sequence length="149" mass="16666">MATTETIAQKLLQVLGNTYVLYGKTHSYHWNVTGARFHALHNLFEEHYRAMWESLDDIAERIRTLGVTAPLSTREMAEASSIKENDNAVPSADTMLQNLVSDHTTWLEDAEGALDEASDVGDTGTEDLLSTLIAAHEKMRWMLKSSIDD</sequence>
<dbReference type="AlphaFoldDB" id="E0TB32"/>
<evidence type="ECO:0000259" key="3">
    <source>
        <dbReference type="Pfam" id="PF00210"/>
    </source>
</evidence>
<accession>E0TB32</accession>
<dbReference type="HOGENOM" id="CLU_098183_2_1_5"/>
<dbReference type="InterPro" id="IPR008331">
    <property type="entry name" value="Ferritin_DPS_dom"/>
</dbReference>
<dbReference type="RefSeq" id="WP_013299215.1">
    <property type="nucleotide sequence ID" value="NC_014414.1"/>
</dbReference>
<evidence type="ECO:0000313" key="5">
    <source>
        <dbReference type="Proteomes" id="UP000001302"/>
    </source>
</evidence>
<name>E0TB32_PARBH</name>
<protein>
    <submittedName>
        <fullName evidence="4">DNA-binding stress protein</fullName>
    </submittedName>
</protein>
<dbReference type="OrthoDB" id="9797687at2"/>
<evidence type="ECO:0000313" key="4">
    <source>
        <dbReference type="EMBL" id="ADM08241.1"/>
    </source>
</evidence>
<dbReference type="EMBL" id="CP002156">
    <property type="protein sequence ID" value="ADM08241.1"/>
    <property type="molecule type" value="Genomic_DNA"/>
</dbReference>
<dbReference type="Gene3D" id="1.20.1260.10">
    <property type="match status" value="1"/>
</dbReference>
<reference evidence="5" key="1">
    <citation type="submission" date="2010-08" db="EMBL/GenBank/DDBJ databases">
        <title>Genome sequence of Parvularcula bermudensis HTCC2503.</title>
        <authorList>
            <person name="Kang D.-M."/>
            <person name="Oh H.-M."/>
            <person name="Cho J.-C."/>
        </authorList>
    </citation>
    <scope>NUCLEOTIDE SEQUENCE [LARGE SCALE GENOMIC DNA]</scope>
    <source>
        <strain evidence="5">ATCC BAA-594 / HTCC2503 / KCTC 12087</strain>
    </source>
</reference>
<dbReference type="PIRSF" id="PIRSF005900">
    <property type="entry name" value="Dps"/>
    <property type="match status" value="1"/>
</dbReference>
<dbReference type="STRING" id="314260.PB2503_00802"/>
<organism evidence="4 5">
    <name type="scientific">Parvularcula bermudensis (strain ATCC BAA-594 / HTCC2503 / KCTC 12087)</name>
    <dbReference type="NCBI Taxonomy" id="314260"/>
    <lineage>
        <taxon>Bacteria</taxon>
        <taxon>Pseudomonadati</taxon>
        <taxon>Pseudomonadota</taxon>
        <taxon>Alphaproteobacteria</taxon>
        <taxon>Parvularculales</taxon>
        <taxon>Parvularculaceae</taxon>
        <taxon>Parvularcula</taxon>
    </lineage>
</organism>
<dbReference type="KEGG" id="pbr:PB2503_00802"/>
<dbReference type="GO" id="GO:0008199">
    <property type="term" value="F:ferric iron binding"/>
    <property type="evidence" value="ECO:0007669"/>
    <property type="project" value="InterPro"/>
</dbReference>
<evidence type="ECO:0000256" key="2">
    <source>
        <dbReference type="RuleBase" id="RU003875"/>
    </source>
</evidence>
<dbReference type="PANTHER" id="PTHR42932:SF3">
    <property type="entry name" value="DNA PROTECTION DURING STARVATION PROTEIN"/>
    <property type="match status" value="1"/>
</dbReference>
<dbReference type="InterPro" id="IPR023188">
    <property type="entry name" value="DPS_DNA-bd_CS"/>
</dbReference>
<dbReference type="PRINTS" id="PR01346">
    <property type="entry name" value="HELNAPAPROT"/>
</dbReference>
<dbReference type="SUPFAM" id="SSF47240">
    <property type="entry name" value="Ferritin-like"/>
    <property type="match status" value="1"/>
</dbReference>
<proteinExistence type="inferred from homology"/>
<dbReference type="Proteomes" id="UP000001302">
    <property type="component" value="Chromosome"/>
</dbReference>
<dbReference type="PROSITE" id="PS00819">
    <property type="entry name" value="DPS_2"/>
    <property type="match status" value="1"/>
</dbReference>
<dbReference type="GO" id="GO:0003677">
    <property type="term" value="F:DNA binding"/>
    <property type="evidence" value="ECO:0007669"/>
    <property type="project" value="UniProtKB-KW"/>
</dbReference>